<keyword evidence="1" id="KW-0862">Zinc</keyword>
<dbReference type="InParanoid" id="A0A152A2T0"/>
<dbReference type="Gene3D" id="3.30.160.60">
    <property type="entry name" value="Classic Zinc Finger"/>
    <property type="match status" value="1"/>
</dbReference>
<dbReference type="InterPro" id="IPR035927">
    <property type="entry name" value="DUSP-like_sf"/>
</dbReference>
<dbReference type="AlphaFoldDB" id="A0A152A2T0"/>
<evidence type="ECO:0000313" key="4">
    <source>
        <dbReference type="EMBL" id="KYR00407.1"/>
    </source>
</evidence>
<evidence type="ECO:0000256" key="1">
    <source>
        <dbReference type="PROSITE-ProRule" id="PRU00024"/>
    </source>
</evidence>
<comment type="caution">
    <text evidence="4">The sequence shown here is derived from an EMBL/GenBank/DDBJ whole genome shotgun (WGS) entry which is preliminary data.</text>
</comment>
<dbReference type="InterPro" id="IPR006615">
    <property type="entry name" value="Pept_C19_DUSP"/>
</dbReference>
<dbReference type="SUPFAM" id="SSF143791">
    <property type="entry name" value="DUSP-like"/>
    <property type="match status" value="1"/>
</dbReference>
<feature type="domain" description="DUSP" evidence="3">
    <location>
        <begin position="220"/>
        <end position="317"/>
    </location>
</feature>
<proteinExistence type="predicted"/>
<dbReference type="EMBL" id="LODT01000015">
    <property type="protein sequence ID" value="KYR00407.1"/>
    <property type="molecule type" value="Genomic_DNA"/>
</dbReference>
<evidence type="ECO:0008006" key="6">
    <source>
        <dbReference type="Google" id="ProtNLM"/>
    </source>
</evidence>
<sequence length="413" mass="49503">MCTPTEHLKIIDLYCRDCRKSFCVKCLSTHKHHDIIEMDEYLDEIKSDLQEKEKITQESLDYIINERNLIESEYKELVLKHFDSQFELIEKVFRDLHDQLHVKQIEIKREFQSYLDDNNVKYSEHLSLLEDYIKQLNQSLEVIKTGVTVDNSDLLITTVNQYRDTITLPTYTRYNMLELDEESTKKASDSIISIENGWYTFDINNENPLECELFNKFDPELNEDEFSSLKSKIKSELRIGDEWFLLNMEWYEKWKKNTYTRAQLSPIPNNYIEDDEGRKYIDVQENVHYKLVPKEVYNKLVAIYGIDNDKCYSGLVIKYNNREKPCVVVNIPFRVKLIFFKSNQFYDGYAFPLESTLEFKERYCQHFKIKKDFNMYYTNTFGNRVRISEENTIGDLNLQPSQIILFETYSRRQ</sequence>
<dbReference type="InterPro" id="IPR000315">
    <property type="entry name" value="Znf_B-box"/>
</dbReference>
<dbReference type="Pfam" id="PF06337">
    <property type="entry name" value="DUSP"/>
    <property type="match status" value="1"/>
</dbReference>
<accession>A0A152A2T0</accession>
<evidence type="ECO:0000313" key="5">
    <source>
        <dbReference type="Proteomes" id="UP000076078"/>
    </source>
</evidence>
<reference evidence="4 5" key="1">
    <citation type="submission" date="2015-12" db="EMBL/GenBank/DDBJ databases">
        <title>Dictyostelia acquired genes for synthesis and detection of signals that induce cell-type specialization by lateral gene transfer from prokaryotes.</title>
        <authorList>
            <person name="Gloeckner G."/>
            <person name="Schaap P."/>
        </authorList>
    </citation>
    <scope>NUCLEOTIDE SEQUENCE [LARGE SCALE GENOMIC DNA]</scope>
    <source>
        <strain evidence="4 5">TK</strain>
    </source>
</reference>
<dbReference type="SMART" id="SM00695">
    <property type="entry name" value="DUSP"/>
    <property type="match status" value="1"/>
</dbReference>
<gene>
    <name evidence="4" type="ORF">DLAC_03159</name>
</gene>
<dbReference type="Gene3D" id="3.30.2230.10">
    <property type="entry name" value="DUSP-like"/>
    <property type="match status" value="1"/>
</dbReference>
<dbReference type="GO" id="GO:0004843">
    <property type="term" value="F:cysteine-type deubiquitinase activity"/>
    <property type="evidence" value="ECO:0007669"/>
    <property type="project" value="InterPro"/>
</dbReference>
<dbReference type="Proteomes" id="UP000076078">
    <property type="component" value="Unassembled WGS sequence"/>
</dbReference>
<organism evidence="4 5">
    <name type="scientific">Tieghemostelium lacteum</name>
    <name type="common">Slime mold</name>
    <name type="synonym">Dictyostelium lacteum</name>
    <dbReference type="NCBI Taxonomy" id="361077"/>
    <lineage>
        <taxon>Eukaryota</taxon>
        <taxon>Amoebozoa</taxon>
        <taxon>Evosea</taxon>
        <taxon>Eumycetozoa</taxon>
        <taxon>Dictyostelia</taxon>
        <taxon>Dictyosteliales</taxon>
        <taxon>Raperosteliaceae</taxon>
        <taxon>Tieghemostelium</taxon>
    </lineage>
</organism>
<keyword evidence="5" id="KW-1185">Reference proteome</keyword>
<protein>
    <recommendedName>
        <fullName evidence="6">DUSP domain-containing protein</fullName>
    </recommendedName>
</protein>
<dbReference type="OrthoDB" id="265776at2759"/>
<name>A0A152A2T0_TIELA</name>
<feature type="domain" description="B box-type" evidence="2">
    <location>
        <begin position="1"/>
        <end position="38"/>
    </location>
</feature>
<dbReference type="PROSITE" id="PS50119">
    <property type="entry name" value="ZF_BBOX"/>
    <property type="match status" value="1"/>
</dbReference>
<dbReference type="PROSITE" id="PS51283">
    <property type="entry name" value="DUSP"/>
    <property type="match status" value="1"/>
</dbReference>
<evidence type="ECO:0000259" key="3">
    <source>
        <dbReference type="PROSITE" id="PS51283"/>
    </source>
</evidence>
<dbReference type="GO" id="GO:0008270">
    <property type="term" value="F:zinc ion binding"/>
    <property type="evidence" value="ECO:0007669"/>
    <property type="project" value="UniProtKB-KW"/>
</dbReference>
<evidence type="ECO:0000259" key="2">
    <source>
        <dbReference type="PROSITE" id="PS50119"/>
    </source>
</evidence>
<keyword evidence="1" id="KW-0479">Metal-binding</keyword>
<keyword evidence="1" id="KW-0863">Zinc-finger</keyword>
<dbReference type="SUPFAM" id="SSF57845">
    <property type="entry name" value="B-box zinc-binding domain"/>
    <property type="match status" value="1"/>
</dbReference>